<protein>
    <submittedName>
        <fullName evidence="1">Uncharacterized protein</fullName>
    </submittedName>
</protein>
<sequence length="85" mass="9367">MVPNGRAALATLAAPEVTFRQMGRTCASGSSDPFTTHQLSSRTRLVRLASGWRTKVTTPLCQKTSRVPEICSDGLYVPMHLWNTF</sequence>
<comment type="caution">
    <text evidence="1">The sequence shown here is derived from an EMBL/GenBank/DDBJ whole genome shotgun (WGS) entry which is preliminary data.</text>
</comment>
<proteinExistence type="predicted"/>
<reference evidence="1" key="1">
    <citation type="submission" date="2018-11" db="EMBL/GenBank/DDBJ databases">
        <authorList>
            <consortium name="Pathogen Informatics"/>
        </authorList>
    </citation>
    <scope>NUCLEOTIDE SEQUENCE</scope>
</reference>
<accession>A0A448XBY8</accession>
<organism evidence="1 2">
    <name type="scientific">Protopolystoma xenopodis</name>
    <dbReference type="NCBI Taxonomy" id="117903"/>
    <lineage>
        <taxon>Eukaryota</taxon>
        <taxon>Metazoa</taxon>
        <taxon>Spiralia</taxon>
        <taxon>Lophotrochozoa</taxon>
        <taxon>Platyhelminthes</taxon>
        <taxon>Monogenea</taxon>
        <taxon>Polyopisthocotylea</taxon>
        <taxon>Polystomatidea</taxon>
        <taxon>Polystomatidae</taxon>
        <taxon>Protopolystoma</taxon>
    </lineage>
</organism>
<gene>
    <name evidence="1" type="ORF">PXEA_LOCUS26594</name>
</gene>
<name>A0A448XBY8_9PLAT</name>
<dbReference type="Proteomes" id="UP000784294">
    <property type="component" value="Unassembled WGS sequence"/>
</dbReference>
<dbReference type="AlphaFoldDB" id="A0A448XBY8"/>
<dbReference type="EMBL" id="CAAALY010245254">
    <property type="protein sequence ID" value="VEL33154.1"/>
    <property type="molecule type" value="Genomic_DNA"/>
</dbReference>
<keyword evidence="2" id="KW-1185">Reference proteome</keyword>
<evidence type="ECO:0000313" key="2">
    <source>
        <dbReference type="Proteomes" id="UP000784294"/>
    </source>
</evidence>
<evidence type="ECO:0000313" key="1">
    <source>
        <dbReference type="EMBL" id="VEL33154.1"/>
    </source>
</evidence>